<gene>
    <name evidence="2" type="ORF">DERF_001641</name>
</gene>
<sequence length="81" mass="9793">MILTYYFDNIHIRKFFNLINAFTEKKQFNDDNIKQNSTDYNNIILINRILFCSLFSFIDGYLINLRWMDLICLVIIDFGQI</sequence>
<evidence type="ECO:0000313" key="3">
    <source>
        <dbReference type="Proteomes" id="UP000790347"/>
    </source>
</evidence>
<keyword evidence="1" id="KW-0812">Transmembrane</keyword>
<evidence type="ECO:0000256" key="1">
    <source>
        <dbReference type="SAM" id="Phobius"/>
    </source>
</evidence>
<feature type="transmembrane region" description="Helical" evidence="1">
    <location>
        <begin position="43"/>
        <end position="63"/>
    </location>
</feature>
<comment type="caution">
    <text evidence="2">The sequence shown here is derived from an EMBL/GenBank/DDBJ whole genome shotgun (WGS) entry which is preliminary data.</text>
</comment>
<keyword evidence="1" id="KW-1133">Transmembrane helix</keyword>
<dbReference type="Proteomes" id="UP000790347">
    <property type="component" value="Unassembled WGS sequence"/>
</dbReference>
<evidence type="ECO:0000313" key="2">
    <source>
        <dbReference type="EMBL" id="KAH9527633.1"/>
    </source>
</evidence>
<keyword evidence="3" id="KW-1185">Reference proteome</keyword>
<dbReference type="AlphaFoldDB" id="A0A922L9U7"/>
<reference evidence="2" key="1">
    <citation type="submission" date="2013-05" db="EMBL/GenBank/DDBJ databases">
        <authorList>
            <person name="Yim A.K.Y."/>
            <person name="Chan T.F."/>
            <person name="Ji K.M."/>
            <person name="Liu X.Y."/>
            <person name="Zhou J.W."/>
            <person name="Li R.Q."/>
            <person name="Yang K.Y."/>
            <person name="Li J."/>
            <person name="Li M."/>
            <person name="Law P.T.W."/>
            <person name="Wu Y.L."/>
            <person name="Cai Z.L."/>
            <person name="Qin H."/>
            <person name="Bao Y."/>
            <person name="Leung R.K.K."/>
            <person name="Ng P.K.S."/>
            <person name="Zou J."/>
            <person name="Zhong X.J."/>
            <person name="Ran P.X."/>
            <person name="Zhong N.S."/>
            <person name="Liu Z.G."/>
            <person name="Tsui S.K.W."/>
        </authorList>
    </citation>
    <scope>NUCLEOTIDE SEQUENCE</scope>
    <source>
        <strain evidence="2">Derf</strain>
        <tissue evidence="2">Whole organism</tissue>
    </source>
</reference>
<dbReference type="EMBL" id="ASGP02000001">
    <property type="protein sequence ID" value="KAH9527633.1"/>
    <property type="molecule type" value="Genomic_DNA"/>
</dbReference>
<organism evidence="2 3">
    <name type="scientific">Dermatophagoides farinae</name>
    <name type="common">American house dust mite</name>
    <dbReference type="NCBI Taxonomy" id="6954"/>
    <lineage>
        <taxon>Eukaryota</taxon>
        <taxon>Metazoa</taxon>
        <taxon>Ecdysozoa</taxon>
        <taxon>Arthropoda</taxon>
        <taxon>Chelicerata</taxon>
        <taxon>Arachnida</taxon>
        <taxon>Acari</taxon>
        <taxon>Acariformes</taxon>
        <taxon>Sarcoptiformes</taxon>
        <taxon>Astigmata</taxon>
        <taxon>Psoroptidia</taxon>
        <taxon>Analgoidea</taxon>
        <taxon>Pyroglyphidae</taxon>
        <taxon>Dermatophagoidinae</taxon>
        <taxon>Dermatophagoides</taxon>
    </lineage>
</organism>
<reference evidence="2" key="2">
    <citation type="journal article" date="2022" name="Res Sq">
        <title>Comparative Genomics Reveals Insights into the Divergent Evolution of Astigmatic Mites and Household Pest Adaptations.</title>
        <authorList>
            <person name="Xiong Q."/>
            <person name="Wan A.T.-Y."/>
            <person name="Liu X.-Y."/>
            <person name="Fung C.S.-H."/>
            <person name="Xiao X."/>
            <person name="Malainual N."/>
            <person name="Hou J."/>
            <person name="Wang L."/>
            <person name="Wang M."/>
            <person name="Yang K."/>
            <person name="Cui Y."/>
            <person name="Leung E."/>
            <person name="Nong W."/>
            <person name="Shin S.-K."/>
            <person name="Au S."/>
            <person name="Jeong K.Y."/>
            <person name="Chew F.T."/>
            <person name="Hui J."/>
            <person name="Leung T.F."/>
            <person name="Tungtrongchitr A."/>
            <person name="Zhong N."/>
            <person name="Liu Z."/>
            <person name="Tsui S."/>
        </authorList>
    </citation>
    <scope>NUCLEOTIDE SEQUENCE</scope>
    <source>
        <strain evidence="2">Derf</strain>
        <tissue evidence="2">Whole organism</tissue>
    </source>
</reference>
<proteinExistence type="predicted"/>
<keyword evidence="1" id="KW-0472">Membrane</keyword>
<protein>
    <submittedName>
        <fullName evidence="2">Uncharacterized protein</fullName>
    </submittedName>
</protein>
<name>A0A922L9U7_DERFA</name>
<accession>A0A922L9U7</accession>